<evidence type="ECO:0000313" key="3">
    <source>
        <dbReference type="Proteomes" id="UP000504635"/>
    </source>
</evidence>
<dbReference type="RefSeq" id="XP_030753262.1">
    <property type="nucleotide sequence ID" value="XM_030897402.1"/>
</dbReference>
<evidence type="ECO:0000256" key="1">
    <source>
        <dbReference type="SAM" id="Coils"/>
    </source>
</evidence>
<protein>
    <submittedName>
        <fullName evidence="4">Rho GTPase-activating protein gacN-like isoform X1</fullName>
    </submittedName>
</protein>
<dbReference type="AlphaFoldDB" id="A0A6J2XPH1"/>
<sequence>MKKLLKSPNKLVRRVLSKSSNISHETKSNSQSEDLMNHEQNLTLEIESLKSQIENLKEAVRSLHRDTEKKEIALARIAREKEKVSLDLLRQRRSNNNLLKQLEDERKYYYHEKEQYCNEMNEYKKLKRAMSTASTHSEDGMSLEQCKRELAKAKQTLNHTLEANYNLSIKFLRMKNTKTCLKTELKTMKLEHEKLINDYKSKMESLSEELNMIINERISTPISCSSKKYLQLVKQNSCIVYENLCLQLEIDNLRLKYEKVKIEKNKTESNSKLKYANSETSNSKNFYKSTTRKQQKKVRIKDEAPEKLEKDISSIPSTSKQSTEHTSKNILKIYERNELPGIPNIEILNEREISKPRTSSEQISRQIPTVQERSCKENKHDTLIKNVLDNPGSKLTLFQVSNTASQTSTTYSGGLTRVNSSPDILLRRK</sequence>
<feature type="compositionally biased region" description="Basic residues" evidence="2">
    <location>
        <begin position="290"/>
        <end position="299"/>
    </location>
</feature>
<proteinExistence type="predicted"/>
<evidence type="ECO:0000313" key="4">
    <source>
        <dbReference type="RefSeq" id="XP_030753262.1"/>
    </source>
</evidence>
<dbReference type="OrthoDB" id="7600531at2759"/>
<organism evidence="3 4">
    <name type="scientific">Sitophilus oryzae</name>
    <name type="common">Rice weevil</name>
    <name type="synonym">Curculio oryzae</name>
    <dbReference type="NCBI Taxonomy" id="7048"/>
    <lineage>
        <taxon>Eukaryota</taxon>
        <taxon>Metazoa</taxon>
        <taxon>Ecdysozoa</taxon>
        <taxon>Arthropoda</taxon>
        <taxon>Hexapoda</taxon>
        <taxon>Insecta</taxon>
        <taxon>Pterygota</taxon>
        <taxon>Neoptera</taxon>
        <taxon>Endopterygota</taxon>
        <taxon>Coleoptera</taxon>
        <taxon>Polyphaga</taxon>
        <taxon>Cucujiformia</taxon>
        <taxon>Curculionidae</taxon>
        <taxon>Dryophthorinae</taxon>
        <taxon>Sitophilus</taxon>
    </lineage>
</organism>
<dbReference type="InParanoid" id="A0A6J2XPH1"/>
<feature type="coiled-coil region" evidence="1">
    <location>
        <begin position="32"/>
        <end position="73"/>
    </location>
</feature>
<accession>A0A6J2XPH1</accession>
<name>A0A6J2XPH1_SITOR</name>
<reference evidence="4" key="1">
    <citation type="submission" date="2025-08" db="UniProtKB">
        <authorList>
            <consortium name="RefSeq"/>
        </authorList>
    </citation>
    <scope>IDENTIFICATION</scope>
    <source>
        <tissue evidence="4">Gonads</tissue>
    </source>
</reference>
<feature type="region of interest" description="Disordered" evidence="2">
    <location>
        <begin position="268"/>
        <end position="327"/>
    </location>
</feature>
<feature type="compositionally biased region" description="Polar residues" evidence="2">
    <location>
        <begin position="272"/>
        <end position="289"/>
    </location>
</feature>
<dbReference type="KEGG" id="soy:115880237"/>
<evidence type="ECO:0000256" key="2">
    <source>
        <dbReference type="SAM" id="MobiDB-lite"/>
    </source>
</evidence>
<dbReference type="Proteomes" id="UP000504635">
    <property type="component" value="Unplaced"/>
</dbReference>
<keyword evidence="3" id="KW-1185">Reference proteome</keyword>
<feature type="compositionally biased region" description="Basic and acidic residues" evidence="2">
    <location>
        <begin position="300"/>
        <end position="312"/>
    </location>
</feature>
<gene>
    <name evidence="4" type="primary">LOC115880237</name>
</gene>
<keyword evidence="1" id="KW-0175">Coiled coil</keyword>
<feature type="coiled-coil region" evidence="1">
    <location>
        <begin position="189"/>
        <end position="216"/>
    </location>
</feature>
<dbReference type="GeneID" id="115880237"/>